<feature type="compositionally biased region" description="Polar residues" evidence="1">
    <location>
        <begin position="256"/>
        <end position="269"/>
    </location>
</feature>
<keyword evidence="2" id="KW-1133">Transmembrane helix</keyword>
<keyword evidence="2" id="KW-0812">Transmembrane</keyword>
<reference evidence="4" key="1">
    <citation type="journal article" date="2023" name="Commun. Biol.">
        <title>Genome analysis of Parmales, the sister group of diatoms, reveals the evolutionary specialization of diatoms from phago-mixotrophs to photoautotrophs.</title>
        <authorList>
            <person name="Ban H."/>
            <person name="Sato S."/>
            <person name="Yoshikawa S."/>
            <person name="Yamada K."/>
            <person name="Nakamura Y."/>
            <person name="Ichinomiya M."/>
            <person name="Sato N."/>
            <person name="Blanc-Mathieu R."/>
            <person name="Endo H."/>
            <person name="Kuwata A."/>
            <person name="Ogata H."/>
        </authorList>
    </citation>
    <scope>NUCLEOTIDE SEQUENCE [LARGE SCALE GENOMIC DNA]</scope>
</reference>
<evidence type="ECO:0000313" key="4">
    <source>
        <dbReference type="Proteomes" id="UP001165065"/>
    </source>
</evidence>
<feature type="compositionally biased region" description="Acidic residues" evidence="1">
    <location>
        <begin position="614"/>
        <end position="623"/>
    </location>
</feature>
<proteinExistence type="predicted"/>
<feature type="region of interest" description="Disordered" evidence="1">
    <location>
        <begin position="704"/>
        <end position="758"/>
    </location>
</feature>
<protein>
    <submittedName>
        <fullName evidence="3">Uncharacterized protein</fullName>
    </submittedName>
</protein>
<dbReference type="AlphaFoldDB" id="A0A9W7GEQ6"/>
<feature type="compositionally biased region" description="Basic and acidic residues" evidence="1">
    <location>
        <begin position="625"/>
        <end position="635"/>
    </location>
</feature>
<feature type="region of interest" description="Disordered" evidence="1">
    <location>
        <begin position="614"/>
        <end position="670"/>
    </location>
</feature>
<dbReference type="Proteomes" id="UP001165065">
    <property type="component" value="Unassembled WGS sequence"/>
</dbReference>
<feature type="region of interest" description="Disordered" evidence="1">
    <location>
        <begin position="375"/>
        <end position="394"/>
    </location>
</feature>
<dbReference type="OrthoDB" id="10430178at2759"/>
<feature type="region of interest" description="Disordered" evidence="1">
    <location>
        <begin position="217"/>
        <end position="269"/>
    </location>
</feature>
<accession>A0A9W7GEQ6</accession>
<dbReference type="EMBL" id="BRYA01001453">
    <property type="protein sequence ID" value="GMI43453.1"/>
    <property type="molecule type" value="Genomic_DNA"/>
</dbReference>
<name>A0A9W7GEQ6_9STRA</name>
<feature type="compositionally biased region" description="Basic and acidic residues" evidence="1">
    <location>
        <begin position="827"/>
        <end position="846"/>
    </location>
</feature>
<sequence length="846" mass="90658">MKLSITSIGLVGGLVAALGMNLRVFSSPDPPLYLRSAVLLLHCMPSLLLATLHYTLMRTLYKGCLPEIFASFQLAAGWLRDLLQAERGLVLSTPNVQLAILLLTTNVSCLLQGNFNATVRCDIILAATFLLWKSVAWEEFLKEKIKEAVKQTLASRRPSDSADEDDIVFLFISYLAEHYKSAGDEEGFRERVQEVGGSIGGLGGGLVNNISANSTAPAAGNDRVASAPNSLGGGTHTTTGHSSPCEQSDHPIPIRTTPTPASIDTSTSRPIDASTAITNTTTKISSLQGAVNAVDFGPKLRPLHGSLVNMLANCQPGPILTTIVLLICNARSITCVSLGYVPVLLCALEIKNMVDAKFEVERRLREGEWDLSLQRKKAASQESGESKAGVEGSLGETTATVATAHPVAPVYPPNNLVVILNLPSTPLFTLYTTTLAVTRHSETLLTYSRTVTTTNHALEVAKNVGNIVAKGAQLYSMGWVAGAVEVGREIATHIQRREQNDNGNDTIDAVKKVIRASAGIVDEIGEMCEEDDRVKGVVEGVKDATLTTVGRGWLWGKTKDEEEITVEERCLLVVADMYAEGIIGEEEKGTIIGMIGRGEVEGVVNTLRALEAEAEPDDADFGDGEGNKEIRKETEGGVSGAEGRGIGGDLFLDQNEEEEKEKNEEKSEGNHIVVAERFSLPDPDDEDSWVGIDVEREACLEVESPIEFEEGLGEEEGAKLKDAIEEQRKGEDEGSEAVKEEEKAVKEEIPVKEKKEGASTDIVEHLEAVDGEFSGAISTFVNDDKIKKATDEGEKDKGRGWGAFVGGVAVGAGVILAAAVAGTKGEGGNKEERDVAEQQKKEAKET</sequence>
<gene>
    <name evidence="3" type="ORF">TrCOL_g4288</name>
</gene>
<feature type="transmembrane region" description="Helical" evidence="2">
    <location>
        <begin position="801"/>
        <end position="821"/>
    </location>
</feature>
<evidence type="ECO:0000256" key="1">
    <source>
        <dbReference type="SAM" id="MobiDB-lite"/>
    </source>
</evidence>
<feature type="compositionally biased region" description="Gly residues" evidence="1">
    <location>
        <begin position="637"/>
        <end position="648"/>
    </location>
</feature>
<feature type="compositionally biased region" description="Acidic residues" evidence="1">
    <location>
        <begin position="704"/>
        <end position="715"/>
    </location>
</feature>
<feature type="transmembrane region" description="Helical" evidence="2">
    <location>
        <begin position="32"/>
        <end position="52"/>
    </location>
</feature>
<evidence type="ECO:0000256" key="2">
    <source>
        <dbReference type="SAM" id="Phobius"/>
    </source>
</evidence>
<organism evidence="3 4">
    <name type="scientific">Triparma columacea</name>
    <dbReference type="NCBI Taxonomy" id="722753"/>
    <lineage>
        <taxon>Eukaryota</taxon>
        <taxon>Sar</taxon>
        <taxon>Stramenopiles</taxon>
        <taxon>Ochrophyta</taxon>
        <taxon>Bolidophyceae</taxon>
        <taxon>Parmales</taxon>
        <taxon>Triparmaceae</taxon>
        <taxon>Triparma</taxon>
    </lineage>
</organism>
<comment type="caution">
    <text evidence="3">The sequence shown here is derived from an EMBL/GenBank/DDBJ whole genome shotgun (WGS) entry which is preliminary data.</text>
</comment>
<feature type="compositionally biased region" description="Basic and acidic residues" evidence="1">
    <location>
        <begin position="660"/>
        <end position="669"/>
    </location>
</feature>
<feature type="region of interest" description="Disordered" evidence="1">
    <location>
        <begin position="822"/>
        <end position="846"/>
    </location>
</feature>
<keyword evidence="4" id="KW-1185">Reference proteome</keyword>
<feature type="compositionally biased region" description="Basic and acidic residues" evidence="1">
    <location>
        <begin position="716"/>
        <end position="758"/>
    </location>
</feature>
<keyword evidence="2" id="KW-0472">Membrane</keyword>
<evidence type="ECO:0000313" key="3">
    <source>
        <dbReference type="EMBL" id="GMI43453.1"/>
    </source>
</evidence>